<keyword evidence="2" id="KW-1185">Reference proteome</keyword>
<name>A0A0C9XA23_9AGAR</name>
<evidence type="ECO:0000313" key="2">
    <source>
        <dbReference type="Proteomes" id="UP000054477"/>
    </source>
</evidence>
<reference evidence="1 2" key="1">
    <citation type="submission" date="2014-04" db="EMBL/GenBank/DDBJ databases">
        <authorList>
            <consortium name="DOE Joint Genome Institute"/>
            <person name="Kuo A."/>
            <person name="Kohler A."/>
            <person name="Nagy L.G."/>
            <person name="Floudas D."/>
            <person name="Copeland A."/>
            <person name="Barry K.W."/>
            <person name="Cichocki N."/>
            <person name="Veneault-Fourrey C."/>
            <person name="LaButti K."/>
            <person name="Lindquist E.A."/>
            <person name="Lipzen A."/>
            <person name="Lundell T."/>
            <person name="Morin E."/>
            <person name="Murat C."/>
            <person name="Sun H."/>
            <person name="Tunlid A."/>
            <person name="Henrissat B."/>
            <person name="Grigoriev I.V."/>
            <person name="Hibbett D.S."/>
            <person name="Martin F."/>
            <person name="Nordberg H.P."/>
            <person name="Cantor M.N."/>
            <person name="Hua S.X."/>
        </authorList>
    </citation>
    <scope>NUCLEOTIDE SEQUENCE [LARGE SCALE GENOMIC DNA]</scope>
    <source>
        <strain evidence="1 2">LaAM-08-1</strain>
    </source>
</reference>
<organism evidence="1 2">
    <name type="scientific">Laccaria amethystina LaAM-08-1</name>
    <dbReference type="NCBI Taxonomy" id="1095629"/>
    <lineage>
        <taxon>Eukaryota</taxon>
        <taxon>Fungi</taxon>
        <taxon>Dikarya</taxon>
        <taxon>Basidiomycota</taxon>
        <taxon>Agaricomycotina</taxon>
        <taxon>Agaricomycetes</taxon>
        <taxon>Agaricomycetidae</taxon>
        <taxon>Agaricales</taxon>
        <taxon>Agaricineae</taxon>
        <taxon>Hydnangiaceae</taxon>
        <taxon>Laccaria</taxon>
    </lineage>
</organism>
<protein>
    <submittedName>
        <fullName evidence="1">Uncharacterized protein</fullName>
    </submittedName>
</protein>
<dbReference type="HOGENOM" id="CLU_1008536_0_0_1"/>
<sequence>MLVLSLKAQRRTIPLFLPPHQRRSGGYCCAWPGVRSQALHANSWSKLHAERLASGHECIHSTPPSRSPKRHLRLLCAGPAKKPSGRYNDLINTRGRLRSVENDPLFTPRLWTTISIDFNDSTTTLDFERAFAAAKTFLQRSGTLPLHISLIDQYSPPALDSAPLITLIAEHSERWRYIRFDMPQSHHLAHNNQIQNRLPSLEHLGLFTSGDSQAHRYLISSEYQIAPSLTSVHIGTSAFSLNDSVLPWHQLLSFRASFIFGILGPKPLCRPPLWVR</sequence>
<dbReference type="AlphaFoldDB" id="A0A0C9XA23"/>
<proteinExistence type="predicted"/>
<dbReference type="EMBL" id="KN838862">
    <property type="protein sequence ID" value="KIJ93147.1"/>
    <property type="molecule type" value="Genomic_DNA"/>
</dbReference>
<gene>
    <name evidence="1" type="ORF">K443DRAFT_684766</name>
</gene>
<dbReference type="Proteomes" id="UP000054477">
    <property type="component" value="Unassembled WGS sequence"/>
</dbReference>
<reference evidence="2" key="2">
    <citation type="submission" date="2015-01" db="EMBL/GenBank/DDBJ databases">
        <title>Evolutionary Origins and Diversification of the Mycorrhizal Mutualists.</title>
        <authorList>
            <consortium name="DOE Joint Genome Institute"/>
            <consortium name="Mycorrhizal Genomics Consortium"/>
            <person name="Kohler A."/>
            <person name="Kuo A."/>
            <person name="Nagy L.G."/>
            <person name="Floudas D."/>
            <person name="Copeland A."/>
            <person name="Barry K.W."/>
            <person name="Cichocki N."/>
            <person name="Veneault-Fourrey C."/>
            <person name="LaButti K."/>
            <person name="Lindquist E.A."/>
            <person name="Lipzen A."/>
            <person name="Lundell T."/>
            <person name="Morin E."/>
            <person name="Murat C."/>
            <person name="Riley R."/>
            <person name="Ohm R."/>
            <person name="Sun H."/>
            <person name="Tunlid A."/>
            <person name="Henrissat B."/>
            <person name="Grigoriev I.V."/>
            <person name="Hibbett D.S."/>
            <person name="Martin F."/>
        </authorList>
    </citation>
    <scope>NUCLEOTIDE SEQUENCE [LARGE SCALE GENOMIC DNA]</scope>
    <source>
        <strain evidence="2">LaAM-08-1</strain>
    </source>
</reference>
<accession>A0A0C9XA23</accession>
<dbReference type="OrthoDB" id="2996849at2759"/>
<evidence type="ECO:0000313" key="1">
    <source>
        <dbReference type="EMBL" id="KIJ93147.1"/>
    </source>
</evidence>